<proteinExistence type="predicted"/>
<dbReference type="InterPro" id="IPR039261">
    <property type="entry name" value="FNR_nucleotide-bd"/>
</dbReference>
<evidence type="ECO:0000313" key="6">
    <source>
        <dbReference type="Proteomes" id="UP000000366"/>
    </source>
</evidence>
<name>A2SDZ2_METPP</name>
<dbReference type="eggNOG" id="COG0543">
    <property type="taxonomic scope" value="Bacteria"/>
</dbReference>
<dbReference type="InterPro" id="IPR012675">
    <property type="entry name" value="Beta-grasp_dom_sf"/>
</dbReference>
<dbReference type="SUPFAM" id="SSF63380">
    <property type="entry name" value="Riboflavin synthase domain-like"/>
    <property type="match status" value="1"/>
</dbReference>
<dbReference type="Gene3D" id="2.40.30.10">
    <property type="entry name" value="Translation factors"/>
    <property type="match status" value="1"/>
</dbReference>
<dbReference type="STRING" id="420662.Mpe_A0819"/>
<evidence type="ECO:0000313" key="5">
    <source>
        <dbReference type="EMBL" id="ABM93781.1"/>
    </source>
</evidence>
<keyword evidence="5" id="KW-0560">Oxidoreductase</keyword>
<gene>
    <name evidence="5" type="primary">tbuC</name>
    <name evidence="5" type="ordered locus">Mpe_A0819</name>
</gene>
<dbReference type="RefSeq" id="WP_011828419.1">
    <property type="nucleotide sequence ID" value="NC_008825.1"/>
</dbReference>
<dbReference type="InterPro" id="IPR001433">
    <property type="entry name" value="OxRdtase_FAD/NAD-bd"/>
</dbReference>
<dbReference type="Pfam" id="PF00970">
    <property type="entry name" value="FAD_binding_6"/>
    <property type="match status" value="1"/>
</dbReference>
<dbReference type="InterPro" id="IPR001041">
    <property type="entry name" value="2Fe-2S_ferredoxin-type"/>
</dbReference>
<keyword evidence="2" id="KW-0479">Metal-binding</keyword>
<dbReference type="PANTHER" id="PTHR47354">
    <property type="entry name" value="NADH OXIDOREDUCTASE HCR"/>
    <property type="match status" value="1"/>
</dbReference>
<dbReference type="PRINTS" id="PR00410">
    <property type="entry name" value="PHEHYDRXLASE"/>
</dbReference>
<dbReference type="Gene3D" id="3.10.20.30">
    <property type="match status" value="1"/>
</dbReference>
<dbReference type="GO" id="GO:0051537">
    <property type="term" value="F:2 iron, 2 sulfur cluster binding"/>
    <property type="evidence" value="ECO:0007669"/>
    <property type="project" value="UniProtKB-KW"/>
</dbReference>
<dbReference type="InterPro" id="IPR036010">
    <property type="entry name" value="2Fe-2S_ferredoxin-like_sf"/>
</dbReference>
<dbReference type="AlphaFoldDB" id="A2SDZ2"/>
<dbReference type="Proteomes" id="UP000000366">
    <property type="component" value="Chromosome"/>
</dbReference>
<dbReference type="InterPro" id="IPR017938">
    <property type="entry name" value="Riboflavin_synthase-like_b-brl"/>
</dbReference>
<dbReference type="SUPFAM" id="SSF52343">
    <property type="entry name" value="Ferredoxin reductase-like, C-terminal NADP-linked domain"/>
    <property type="match status" value="1"/>
</dbReference>
<dbReference type="PROSITE" id="PS00197">
    <property type="entry name" value="2FE2S_FER_1"/>
    <property type="match status" value="1"/>
</dbReference>
<dbReference type="HOGENOM" id="CLU_003827_7_0_4"/>
<feature type="domain" description="2Fe-2S ferredoxin-type" evidence="3">
    <location>
        <begin position="1"/>
        <end position="93"/>
    </location>
</feature>
<reference evidence="5 6" key="1">
    <citation type="journal article" date="2007" name="J. Bacteriol.">
        <title>Whole-genome analysis of the methyl tert-butyl ether-degrading beta-proteobacterium Methylibium petroleiphilum PM1.</title>
        <authorList>
            <person name="Kane S.R."/>
            <person name="Chakicherla A.Y."/>
            <person name="Chain P.S.G."/>
            <person name="Schmidt R."/>
            <person name="Shin M.W."/>
            <person name="Legler T.C."/>
            <person name="Scow K.M."/>
            <person name="Larimer F.W."/>
            <person name="Lucas S.M."/>
            <person name="Richardson P.M."/>
            <person name="Hristova K.R."/>
        </authorList>
    </citation>
    <scope>NUCLEOTIDE SEQUENCE [LARGE SCALE GENOMIC DNA]</scope>
    <source>
        <strain evidence="6">ATCC BAA-1232 / LMG 22953 / PM1</strain>
    </source>
</reference>
<evidence type="ECO:0000256" key="2">
    <source>
        <dbReference type="ARBA" id="ARBA00022714"/>
    </source>
</evidence>
<comment type="cofactor">
    <cofactor evidence="1">
        <name>FAD</name>
        <dbReference type="ChEBI" id="CHEBI:57692"/>
    </cofactor>
</comment>
<dbReference type="InterPro" id="IPR006058">
    <property type="entry name" value="2Fe2S_fd_BS"/>
</dbReference>
<dbReference type="InterPro" id="IPR008333">
    <property type="entry name" value="Cbr1-like_FAD-bd_dom"/>
</dbReference>
<dbReference type="SUPFAM" id="SSF54292">
    <property type="entry name" value="2Fe-2S ferredoxin-like"/>
    <property type="match status" value="1"/>
</dbReference>
<dbReference type="CDD" id="cd00207">
    <property type="entry name" value="fer2"/>
    <property type="match status" value="1"/>
</dbReference>
<dbReference type="Pfam" id="PF00175">
    <property type="entry name" value="NAD_binding_1"/>
    <property type="match status" value="1"/>
</dbReference>
<dbReference type="CDD" id="cd06190">
    <property type="entry name" value="T4MO_e_transfer_like"/>
    <property type="match status" value="1"/>
</dbReference>
<accession>A2SDZ2</accession>
<evidence type="ECO:0000259" key="3">
    <source>
        <dbReference type="PROSITE" id="PS51085"/>
    </source>
</evidence>
<keyword evidence="2" id="KW-0408">Iron</keyword>
<dbReference type="PROSITE" id="PS51384">
    <property type="entry name" value="FAD_FR"/>
    <property type="match status" value="1"/>
</dbReference>
<dbReference type="Pfam" id="PF00111">
    <property type="entry name" value="Fer2"/>
    <property type="match status" value="1"/>
</dbReference>
<dbReference type="KEGG" id="mpt:Mpe_A0819"/>
<dbReference type="PROSITE" id="PS51085">
    <property type="entry name" value="2FE2S_FER_2"/>
    <property type="match status" value="1"/>
</dbReference>
<dbReference type="InterPro" id="IPR017927">
    <property type="entry name" value="FAD-bd_FR_type"/>
</dbReference>
<evidence type="ECO:0000259" key="4">
    <source>
        <dbReference type="PROSITE" id="PS51384"/>
    </source>
</evidence>
<keyword evidence="5" id="KW-0503">Monooxygenase</keyword>
<keyword evidence="6" id="KW-1185">Reference proteome</keyword>
<evidence type="ECO:0000256" key="1">
    <source>
        <dbReference type="ARBA" id="ARBA00001974"/>
    </source>
</evidence>
<organism evidence="5 6">
    <name type="scientific">Methylibium petroleiphilum (strain ATCC BAA-1232 / LMG 22953 / PM1)</name>
    <dbReference type="NCBI Taxonomy" id="420662"/>
    <lineage>
        <taxon>Bacteria</taxon>
        <taxon>Pseudomonadati</taxon>
        <taxon>Pseudomonadota</taxon>
        <taxon>Betaproteobacteria</taxon>
        <taxon>Burkholderiales</taxon>
        <taxon>Sphaerotilaceae</taxon>
        <taxon>Methylibium</taxon>
    </lineage>
</organism>
<dbReference type="Gene3D" id="3.40.50.80">
    <property type="entry name" value="Nucleotide-binding domain of ferredoxin-NADP reductase (FNR) module"/>
    <property type="match status" value="1"/>
</dbReference>
<feature type="domain" description="FAD-binding FR-type" evidence="4">
    <location>
        <begin position="101"/>
        <end position="200"/>
    </location>
</feature>
<keyword evidence="2" id="KW-0001">2Fe-2S</keyword>
<dbReference type="GO" id="GO:0004497">
    <property type="term" value="F:monooxygenase activity"/>
    <property type="evidence" value="ECO:0007669"/>
    <property type="project" value="UniProtKB-KW"/>
</dbReference>
<keyword evidence="2" id="KW-0411">Iron-sulfur</keyword>
<protein>
    <submittedName>
        <fullName evidence="5">Toluene monooxygenase oxidoreductase</fullName>
    </submittedName>
</protein>
<dbReference type="PANTHER" id="PTHR47354:SF5">
    <property type="entry name" value="PROTEIN RFBI"/>
    <property type="match status" value="1"/>
</dbReference>
<dbReference type="eggNOG" id="COG0633">
    <property type="taxonomic scope" value="Bacteria"/>
</dbReference>
<sequence length="339" mass="37640">MSHAIHIDGCSASFTQRGQDTLLRAALRNGVGFPYECSSGGCGSCKFDLVAGEVMVLWPEAPGLTERDRRKGRQLACQCVPTSDLTIRVRSDPECVPRIMPRRLRARLIGVVDITHDLREFRFAGKEPADFLPGQYASIAIEGVNAPRSYSMSNLANPQGEWHFQIRRVPRGRASNMLFDNVRLNDEVEIDGPYGLAYLRNDNERDIVCVAGGSGLAPMVSIARGAAAAGLLATRRLHFIYGGRAPRDLCGEAQLRALPGYGDTISYHPVVSDARSAEEAGWTGNVGFVHEWLPRLLGDRMAEQEIYFAGPPPMTQAIQEMLMVRYRIPFQQIHFDRYF</sequence>
<dbReference type="EMBL" id="CP000555">
    <property type="protein sequence ID" value="ABM93781.1"/>
    <property type="molecule type" value="Genomic_DNA"/>
</dbReference>
<dbReference type="InterPro" id="IPR050415">
    <property type="entry name" value="MRET"/>
</dbReference>